<evidence type="ECO:0000313" key="3">
    <source>
        <dbReference type="Proteomes" id="UP001595840"/>
    </source>
</evidence>
<keyword evidence="1" id="KW-0812">Transmembrane</keyword>
<dbReference type="RefSeq" id="WP_290259341.1">
    <property type="nucleotide sequence ID" value="NZ_JAUFQG010000004.1"/>
</dbReference>
<evidence type="ECO:0008006" key="4">
    <source>
        <dbReference type="Google" id="ProtNLM"/>
    </source>
</evidence>
<evidence type="ECO:0000256" key="1">
    <source>
        <dbReference type="SAM" id="Phobius"/>
    </source>
</evidence>
<keyword evidence="1" id="KW-0472">Membrane</keyword>
<name>A0ABV8V3W9_9GAMM</name>
<feature type="transmembrane region" description="Helical" evidence="1">
    <location>
        <begin position="12"/>
        <end position="30"/>
    </location>
</feature>
<comment type="caution">
    <text evidence="2">The sequence shown here is derived from an EMBL/GenBank/DDBJ whole genome shotgun (WGS) entry which is preliminary data.</text>
</comment>
<keyword evidence="3" id="KW-1185">Reference proteome</keyword>
<organism evidence="2 3">
    <name type="scientific">Simiduia curdlanivorans</name>
    <dbReference type="NCBI Taxonomy" id="1492769"/>
    <lineage>
        <taxon>Bacteria</taxon>
        <taxon>Pseudomonadati</taxon>
        <taxon>Pseudomonadota</taxon>
        <taxon>Gammaproteobacteria</taxon>
        <taxon>Cellvibrionales</taxon>
        <taxon>Cellvibrionaceae</taxon>
        <taxon>Simiduia</taxon>
    </lineage>
</organism>
<dbReference type="Proteomes" id="UP001595840">
    <property type="component" value="Unassembled WGS sequence"/>
</dbReference>
<gene>
    <name evidence="2" type="ORF">ACFOX3_09895</name>
</gene>
<dbReference type="EMBL" id="JBHSCX010000008">
    <property type="protein sequence ID" value="MFC4362616.1"/>
    <property type="molecule type" value="Genomic_DNA"/>
</dbReference>
<proteinExistence type="predicted"/>
<accession>A0ABV8V3W9</accession>
<reference evidence="3" key="1">
    <citation type="journal article" date="2019" name="Int. J. Syst. Evol. Microbiol.">
        <title>The Global Catalogue of Microorganisms (GCM) 10K type strain sequencing project: providing services to taxonomists for standard genome sequencing and annotation.</title>
        <authorList>
            <consortium name="The Broad Institute Genomics Platform"/>
            <consortium name="The Broad Institute Genome Sequencing Center for Infectious Disease"/>
            <person name="Wu L."/>
            <person name="Ma J."/>
        </authorList>
    </citation>
    <scope>NUCLEOTIDE SEQUENCE [LARGE SCALE GENOMIC DNA]</scope>
    <source>
        <strain evidence="3">CECT 8570</strain>
    </source>
</reference>
<evidence type="ECO:0000313" key="2">
    <source>
        <dbReference type="EMBL" id="MFC4362616.1"/>
    </source>
</evidence>
<sequence length="294" mass="31888">MAPQQLTNSLRLVLAASLFCLAFALAYFAWQVRQVVTAVQLLEPYLPALLEESERWRGEVNKSVTLAETEVPKVLASWQSTQTYLNESTPATLEEVAAMRQSLDKQLPLVLAQVQALDAQLPKVLAEVAAVRAAIPAVLDSIPPVLAESQALRQEVPLMLTQAENLVDKAGVAGKKASEGAIKGMFSGVLKMPFDLLLGASELLIGGEKLTDADIAAITQTADSVLARRQLGLAESYQVKTGLSGTVTLESWFQENNQQCAKLSVFGERKNKNGNRILFSACPDGKQGWHYQLL</sequence>
<protein>
    <recommendedName>
        <fullName evidence="4">Surface antigen domain-containing protein</fullName>
    </recommendedName>
</protein>
<keyword evidence="1" id="KW-1133">Transmembrane helix</keyword>